<keyword evidence="4" id="KW-1185">Reference proteome</keyword>
<dbReference type="NCBIfam" id="NF010193">
    <property type="entry name" value="PRK13672.1"/>
    <property type="match status" value="1"/>
</dbReference>
<comment type="similarity">
    <text evidence="1">Belongs to the UPF0346 family.</text>
</comment>
<dbReference type="Proteomes" id="UP000276770">
    <property type="component" value="Unassembled WGS sequence"/>
</dbReference>
<accession>A0A3L7K3B3</accession>
<comment type="caution">
    <text evidence="3">The sequence shown here is derived from an EMBL/GenBank/DDBJ whole genome shotgun (WGS) entry which is preliminary data.</text>
</comment>
<dbReference type="Pfam" id="PF06855">
    <property type="entry name" value="YozE_SAM_like"/>
    <property type="match status" value="1"/>
</dbReference>
<dbReference type="InterPro" id="IPR036806">
    <property type="entry name" value="YozE_SAM-like_sf"/>
</dbReference>
<dbReference type="AlphaFoldDB" id="A0A3L7K3B3"/>
<gene>
    <name evidence="3" type="ORF">D9X91_11965</name>
</gene>
<proteinExistence type="inferred from homology"/>
<dbReference type="InterPro" id="IPR010673">
    <property type="entry name" value="UPF0346"/>
</dbReference>
<dbReference type="OrthoDB" id="2242851at2"/>
<dbReference type="Gene3D" id="1.10.150.260">
    <property type="entry name" value="YozE SAM-like"/>
    <property type="match status" value="1"/>
</dbReference>
<feature type="domain" description="YozE SAM-like" evidence="2">
    <location>
        <begin position="4"/>
        <end position="69"/>
    </location>
</feature>
<reference evidence="3 4" key="1">
    <citation type="submission" date="2018-10" db="EMBL/GenBank/DDBJ databases">
        <title>Falsibacillus sp. genome draft.</title>
        <authorList>
            <person name="Shi S."/>
        </authorList>
    </citation>
    <scope>NUCLEOTIDE SEQUENCE [LARGE SCALE GENOMIC DNA]</scope>
    <source>
        <strain evidence="3 4">GY 10110</strain>
    </source>
</reference>
<protein>
    <recommendedName>
        <fullName evidence="1">UPF0346 protein D9X91_11965</fullName>
    </recommendedName>
</protein>
<dbReference type="PIRSF" id="PIRSF037262">
    <property type="entry name" value="UCP037262"/>
    <property type="match status" value="1"/>
</dbReference>
<evidence type="ECO:0000259" key="2">
    <source>
        <dbReference type="Pfam" id="PF06855"/>
    </source>
</evidence>
<sequence>MNKSFYHFLLKYRHPEPKDSISKFANDAYDDHGFPKNSDDYHELSSYLELNGQYLESMAIFDDAWDDYLISENKK</sequence>
<dbReference type="HAMAP" id="MF_01538">
    <property type="entry name" value="UPF0346"/>
    <property type="match status" value="1"/>
</dbReference>
<evidence type="ECO:0000313" key="3">
    <source>
        <dbReference type="EMBL" id="RLQ95202.1"/>
    </source>
</evidence>
<organism evidence="3 4">
    <name type="scientific">Falsibacillus albus</name>
    <dbReference type="NCBI Taxonomy" id="2478915"/>
    <lineage>
        <taxon>Bacteria</taxon>
        <taxon>Bacillati</taxon>
        <taxon>Bacillota</taxon>
        <taxon>Bacilli</taxon>
        <taxon>Bacillales</taxon>
        <taxon>Bacillaceae</taxon>
        <taxon>Falsibacillus</taxon>
    </lineage>
</organism>
<dbReference type="RefSeq" id="WP_121680857.1">
    <property type="nucleotide sequence ID" value="NZ_RCVZ01000007.1"/>
</dbReference>
<evidence type="ECO:0000313" key="4">
    <source>
        <dbReference type="Proteomes" id="UP000276770"/>
    </source>
</evidence>
<dbReference type="EMBL" id="RCVZ01000007">
    <property type="protein sequence ID" value="RLQ95202.1"/>
    <property type="molecule type" value="Genomic_DNA"/>
</dbReference>
<dbReference type="SUPFAM" id="SSF140652">
    <property type="entry name" value="YozE-like"/>
    <property type="match status" value="1"/>
</dbReference>
<evidence type="ECO:0000256" key="1">
    <source>
        <dbReference type="HAMAP-Rule" id="MF_01538"/>
    </source>
</evidence>
<dbReference type="InterPro" id="IPR023089">
    <property type="entry name" value="YozE_SAM-like"/>
</dbReference>
<name>A0A3L7K3B3_9BACI</name>